<dbReference type="GO" id="GO:0005971">
    <property type="term" value="C:ribonucleoside-diphosphate reductase complex"/>
    <property type="evidence" value="ECO:0007669"/>
    <property type="project" value="TreeGrafter"/>
</dbReference>
<dbReference type="EC" id="1.17.4.1" evidence="2 6"/>
<dbReference type="InterPro" id="IPR013509">
    <property type="entry name" value="RNR_lsu_N"/>
</dbReference>
<comment type="caution">
    <text evidence="9">The sequence shown here is derived from an EMBL/GenBank/DDBJ whole genome shotgun (WGS) entry which is preliminary data.</text>
</comment>
<dbReference type="PRINTS" id="PR01183">
    <property type="entry name" value="RIBORDTASEM1"/>
</dbReference>
<dbReference type="PANTHER" id="PTHR11573">
    <property type="entry name" value="RIBONUCLEOSIDE-DIPHOSPHATE REDUCTASE LARGE CHAIN"/>
    <property type="match status" value="1"/>
</dbReference>
<dbReference type="EMBL" id="JARKIB010000013">
    <property type="protein sequence ID" value="KAJ7773129.1"/>
    <property type="molecule type" value="Genomic_DNA"/>
</dbReference>
<comment type="catalytic activity">
    <reaction evidence="6">
        <text>a 2'-deoxyribonucleoside 5'-diphosphate + [thioredoxin]-disulfide + H2O = a ribonucleoside 5'-diphosphate + [thioredoxin]-dithiol</text>
        <dbReference type="Rhea" id="RHEA:23252"/>
        <dbReference type="Rhea" id="RHEA-COMP:10698"/>
        <dbReference type="Rhea" id="RHEA-COMP:10700"/>
        <dbReference type="ChEBI" id="CHEBI:15377"/>
        <dbReference type="ChEBI" id="CHEBI:29950"/>
        <dbReference type="ChEBI" id="CHEBI:50058"/>
        <dbReference type="ChEBI" id="CHEBI:57930"/>
        <dbReference type="ChEBI" id="CHEBI:73316"/>
        <dbReference type="EC" id="1.17.4.1"/>
    </reaction>
</comment>
<evidence type="ECO:0000256" key="7">
    <source>
        <dbReference type="SAM" id="MobiDB-lite"/>
    </source>
</evidence>
<evidence type="ECO:0000256" key="4">
    <source>
        <dbReference type="ARBA" id="ARBA00023116"/>
    </source>
</evidence>
<keyword evidence="3 6" id="KW-0560">Oxidoreductase</keyword>
<proteinExistence type="inferred from homology"/>
<evidence type="ECO:0000256" key="5">
    <source>
        <dbReference type="ARBA" id="ARBA00024942"/>
    </source>
</evidence>
<dbReference type="SUPFAM" id="SSF51998">
    <property type="entry name" value="PFL-like glycyl radical enzymes"/>
    <property type="match status" value="1"/>
</dbReference>
<dbReference type="NCBIfam" id="TIGR02506">
    <property type="entry name" value="NrdE_NrdA"/>
    <property type="match status" value="1"/>
</dbReference>
<feature type="region of interest" description="Disordered" evidence="7">
    <location>
        <begin position="709"/>
        <end position="734"/>
    </location>
</feature>
<dbReference type="InterPro" id="IPR039718">
    <property type="entry name" value="Rrm1"/>
</dbReference>
<comment type="function">
    <text evidence="5 6">Provides the precursors necessary for DNA synthesis. Catalyzes the biosynthesis of deoxyribonucleotides from the corresponding ribonucleotides.</text>
</comment>
<comment type="similarity">
    <text evidence="1 6">Belongs to the ribonucleoside diphosphate reductase large chain family.</text>
</comment>
<dbReference type="InterPro" id="IPR008926">
    <property type="entry name" value="RNR_R1-su_N"/>
</dbReference>
<dbReference type="Gene3D" id="3.20.70.20">
    <property type="match status" value="1"/>
</dbReference>
<keyword evidence="4 6" id="KW-0215">Deoxyribonucleotide synthesis</keyword>
<dbReference type="PANTHER" id="PTHR11573:SF6">
    <property type="entry name" value="RIBONUCLEOSIDE-DIPHOSPHATE REDUCTASE LARGE SUBUNIT"/>
    <property type="match status" value="1"/>
</dbReference>
<dbReference type="Proteomes" id="UP001215598">
    <property type="component" value="Unassembled WGS sequence"/>
</dbReference>
<evidence type="ECO:0000256" key="1">
    <source>
        <dbReference type="ARBA" id="ARBA00010406"/>
    </source>
</evidence>
<dbReference type="InterPro" id="IPR013346">
    <property type="entry name" value="NrdE_NrdA_C"/>
</dbReference>
<accession>A0AAD7JWA3</accession>
<dbReference type="SUPFAM" id="SSF48168">
    <property type="entry name" value="R1 subunit of ribonucleotide reductase, N-terminal domain"/>
    <property type="match status" value="1"/>
</dbReference>
<dbReference type="GO" id="GO:0009263">
    <property type="term" value="P:deoxyribonucleotide biosynthetic process"/>
    <property type="evidence" value="ECO:0007669"/>
    <property type="project" value="UniProtKB-KW"/>
</dbReference>
<dbReference type="GO" id="GO:0004748">
    <property type="term" value="F:ribonucleoside-diphosphate reductase activity, thioredoxin disulfide as acceptor"/>
    <property type="evidence" value="ECO:0007669"/>
    <property type="project" value="UniProtKB-EC"/>
</dbReference>
<evidence type="ECO:0000256" key="6">
    <source>
        <dbReference type="RuleBase" id="RU003410"/>
    </source>
</evidence>
<organism evidence="9 10">
    <name type="scientific">Mycena metata</name>
    <dbReference type="NCBI Taxonomy" id="1033252"/>
    <lineage>
        <taxon>Eukaryota</taxon>
        <taxon>Fungi</taxon>
        <taxon>Dikarya</taxon>
        <taxon>Basidiomycota</taxon>
        <taxon>Agaricomycotina</taxon>
        <taxon>Agaricomycetes</taxon>
        <taxon>Agaricomycetidae</taxon>
        <taxon>Agaricales</taxon>
        <taxon>Marasmiineae</taxon>
        <taxon>Mycenaceae</taxon>
        <taxon>Mycena</taxon>
    </lineage>
</organism>
<evidence type="ECO:0000256" key="2">
    <source>
        <dbReference type="ARBA" id="ARBA00012274"/>
    </source>
</evidence>
<dbReference type="GO" id="GO:0005524">
    <property type="term" value="F:ATP binding"/>
    <property type="evidence" value="ECO:0007669"/>
    <property type="project" value="InterPro"/>
</dbReference>
<dbReference type="Pfam" id="PF00317">
    <property type="entry name" value="Ribonuc_red_lgN"/>
    <property type="match status" value="1"/>
</dbReference>
<dbReference type="AlphaFoldDB" id="A0AAD7JWA3"/>
<feature type="domain" description="Ribonucleotide reductase large subunit" evidence="8">
    <location>
        <begin position="549"/>
        <end position="571"/>
    </location>
</feature>
<protein>
    <recommendedName>
        <fullName evidence="2 6">Ribonucleoside-diphosphate reductase</fullName>
        <ecNumber evidence="2 6">1.17.4.1</ecNumber>
    </recommendedName>
</protein>
<keyword evidence="10" id="KW-1185">Reference proteome</keyword>
<dbReference type="InterPro" id="IPR000788">
    <property type="entry name" value="RNR_lg_C"/>
</dbReference>
<sequence length="734" mass="81725">MSISFDLLGRLADVVDAQIVTGRTTSHINELAIQAALKAADINPAYLWIAAHLAVAELHKTVSPRFSDSVKRISDGASRDVVDEDFVDVVKSHGQLLDSAIVHLRDYDFTYDMLKSLEQRSLGRSETQILERPQHMYMRMALAMHLSEIPRVLATYELLSSRLVVHDSFVSVFSGTTELVRSSSCSVSVSDCNVKQLYDAIAKCVFAVRRGGTISLSAQGVVCAGRNAVCHHGESSVGMWTMLKFLEMAISFARRTNDKRGDVVNVCLEPWHIDIRSVVEFNNMHRHELADQRSITITLSLPDIFMARVDDDSTWSLFCPKDVPDLLRLKGHHFETAYAQYEASSVHRVTIPARELWNLILRSQIITGGPSMIFRDNINGKSNLTETPASCHADLRDGTIDLLADDDELHPKNRASIALPLFVTQDGAFDFEKLHQVVKETVRNLDQILDTSLPRLEASMDRNQEFRAISVGIHGLADVFTALRMGYESPEAAALNLRIAETMYHGALESSCDLAEQFGPYGAFARSPLANGIFQYDFWDATPSDRFDWDHLHRRIRASGVRNATLIAVGPGMLEDTPTGFTQSTDPFTSNVLADGVICPWLVQELVGLGLWNEATRESIVASRGSVQQIPLLPDEVKAIYRTAWEIDPKTVLKLALDRAPFTCNTQAISLHLESPDLDQLGELMMRAWSMGLKSGLFRLHTRYPSHPVGESSFDEDTDREMSFDDVILSSSSS</sequence>
<dbReference type="PROSITE" id="PS00089">
    <property type="entry name" value="RIBORED_LARGE"/>
    <property type="match status" value="1"/>
</dbReference>
<dbReference type="Pfam" id="PF02867">
    <property type="entry name" value="Ribonuc_red_lgC"/>
    <property type="match status" value="1"/>
</dbReference>
<evidence type="ECO:0000313" key="10">
    <source>
        <dbReference type="Proteomes" id="UP001215598"/>
    </source>
</evidence>
<evidence type="ECO:0000313" key="9">
    <source>
        <dbReference type="EMBL" id="KAJ7773129.1"/>
    </source>
</evidence>
<name>A0AAD7JWA3_9AGAR</name>
<reference evidence="9" key="1">
    <citation type="submission" date="2023-03" db="EMBL/GenBank/DDBJ databases">
        <title>Massive genome expansion in bonnet fungi (Mycena s.s.) driven by repeated elements and novel gene families across ecological guilds.</title>
        <authorList>
            <consortium name="Lawrence Berkeley National Laboratory"/>
            <person name="Harder C.B."/>
            <person name="Miyauchi S."/>
            <person name="Viragh M."/>
            <person name="Kuo A."/>
            <person name="Thoen E."/>
            <person name="Andreopoulos B."/>
            <person name="Lu D."/>
            <person name="Skrede I."/>
            <person name="Drula E."/>
            <person name="Henrissat B."/>
            <person name="Morin E."/>
            <person name="Kohler A."/>
            <person name="Barry K."/>
            <person name="LaButti K."/>
            <person name="Morin E."/>
            <person name="Salamov A."/>
            <person name="Lipzen A."/>
            <person name="Mereny Z."/>
            <person name="Hegedus B."/>
            <person name="Baldrian P."/>
            <person name="Stursova M."/>
            <person name="Weitz H."/>
            <person name="Taylor A."/>
            <person name="Grigoriev I.V."/>
            <person name="Nagy L.G."/>
            <person name="Martin F."/>
            <person name="Kauserud H."/>
        </authorList>
    </citation>
    <scope>NUCLEOTIDE SEQUENCE</scope>
    <source>
        <strain evidence="9">CBHHK182m</strain>
    </source>
</reference>
<evidence type="ECO:0000259" key="8">
    <source>
        <dbReference type="PROSITE" id="PS00089"/>
    </source>
</evidence>
<gene>
    <name evidence="9" type="ORF">B0H16DRAFT_1714035</name>
</gene>
<evidence type="ECO:0000256" key="3">
    <source>
        <dbReference type="ARBA" id="ARBA00023002"/>
    </source>
</evidence>